<dbReference type="GO" id="GO:0016491">
    <property type="term" value="F:oxidoreductase activity"/>
    <property type="evidence" value="ECO:0007669"/>
    <property type="project" value="UniProtKB-KW"/>
</dbReference>
<keyword evidence="1" id="KW-0560">Oxidoreductase</keyword>
<evidence type="ECO:0000256" key="1">
    <source>
        <dbReference type="ARBA" id="ARBA00023002"/>
    </source>
</evidence>
<dbReference type="AlphaFoldDB" id="A0AA35NH58"/>
<gene>
    <name evidence="4" type="primary">SMKI06G0030</name>
    <name evidence="4" type="ORF">SMKI_06G0030</name>
</gene>
<accession>A0AA35NH58</accession>
<dbReference type="InterPro" id="IPR036812">
    <property type="entry name" value="NAD(P)_OxRdtase_dom_sf"/>
</dbReference>
<sequence>MSSIEKVMGSLYILLQQGKVLYLGVSDRPAWVVSATNYYSTSHGKTPFSVYQGKWNVFNRDIEREIIPMAKHFVMALAPWDVMEGGRFQSRKAMEKRKKNGEGLRSFFGTSKQTDVEVIISEALAKVAKEHGTESVTAIAISYVRSKAKHVFPLIGGRKIEHLKQNIRASSIELTPEKIEYLVSCSFRCRFSY</sequence>
<name>A0AA35NH58_SACMI</name>
<dbReference type="EMBL" id="OX365762">
    <property type="protein sequence ID" value="CAI4038658.1"/>
    <property type="molecule type" value="Genomic_DNA"/>
</dbReference>
<proteinExistence type="inferred from homology"/>
<dbReference type="InterPro" id="IPR050523">
    <property type="entry name" value="AKR_Detox_Biosynth"/>
</dbReference>
<dbReference type="Proteomes" id="UP001161438">
    <property type="component" value="Chromosome 6"/>
</dbReference>
<dbReference type="InterPro" id="IPR023210">
    <property type="entry name" value="NADP_OxRdtase_dom"/>
</dbReference>
<feature type="domain" description="NADP-dependent oxidoreductase" evidence="3">
    <location>
        <begin position="4"/>
        <end position="185"/>
    </location>
</feature>
<dbReference type="SUPFAM" id="SSF51430">
    <property type="entry name" value="NAD(P)-linked oxidoreductase"/>
    <property type="match status" value="1"/>
</dbReference>
<organism evidence="4 5">
    <name type="scientific">Saccharomyces mikatae IFO 1815</name>
    <dbReference type="NCBI Taxonomy" id="226126"/>
    <lineage>
        <taxon>Eukaryota</taxon>
        <taxon>Fungi</taxon>
        <taxon>Dikarya</taxon>
        <taxon>Ascomycota</taxon>
        <taxon>Saccharomycotina</taxon>
        <taxon>Saccharomycetes</taxon>
        <taxon>Saccharomycetales</taxon>
        <taxon>Saccharomycetaceae</taxon>
        <taxon>Saccharomyces</taxon>
    </lineage>
</organism>
<dbReference type="RefSeq" id="XP_056081773.1">
    <property type="nucleotide sequence ID" value="XM_056222043.1"/>
</dbReference>
<evidence type="ECO:0000313" key="4">
    <source>
        <dbReference type="EMBL" id="CAI4038658.1"/>
    </source>
</evidence>
<dbReference type="GeneID" id="80917869"/>
<evidence type="ECO:0000256" key="2">
    <source>
        <dbReference type="ARBA" id="ARBA00038157"/>
    </source>
</evidence>
<dbReference type="Gene3D" id="3.20.20.100">
    <property type="entry name" value="NADP-dependent oxidoreductase domain"/>
    <property type="match status" value="1"/>
</dbReference>
<dbReference type="Pfam" id="PF00248">
    <property type="entry name" value="Aldo_ket_red"/>
    <property type="match status" value="1"/>
</dbReference>
<evidence type="ECO:0000259" key="3">
    <source>
        <dbReference type="Pfam" id="PF00248"/>
    </source>
</evidence>
<keyword evidence="5" id="KW-1185">Reference proteome</keyword>
<comment type="similarity">
    <text evidence="2">Belongs to the aldo/keto reductase family. Aldo/keto reductase 2 subfamily.</text>
</comment>
<dbReference type="PANTHER" id="PTHR43364">
    <property type="entry name" value="NADH-SPECIFIC METHYLGLYOXAL REDUCTASE-RELATED"/>
    <property type="match status" value="1"/>
</dbReference>
<reference evidence="4" key="1">
    <citation type="submission" date="2022-10" db="EMBL/GenBank/DDBJ databases">
        <authorList>
            <person name="Byrne P K."/>
        </authorList>
    </citation>
    <scope>NUCLEOTIDE SEQUENCE</scope>
    <source>
        <strain evidence="4">IFO1815</strain>
    </source>
</reference>
<protein>
    <recommendedName>
        <fullName evidence="3">NADP-dependent oxidoreductase domain-containing protein</fullName>
    </recommendedName>
</protein>
<evidence type="ECO:0000313" key="5">
    <source>
        <dbReference type="Proteomes" id="UP001161438"/>
    </source>
</evidence>
<dbReference type="PANTHER" id="PTHR43364:SF2">
    <property type="entry name" value="ARYL-ALCOHOL DEHYDROGENASE AAD10-RELATED"/>
    <property type="match status" value="1"/>
</dbReference>